<dbReference type="Gene3D" id="1.10.3210.10">
    <property type="entry name" value="Hypothetical protein af1432"/>
    <property type="match status" value="1"/>
</dbReference>
<dbReference type="PANTHER" id="PTHR21174">
    <property type="match status" value="1"/>
</dbReference>
<sequence length="182" mass="22252">MDLFDRCLPHLQEPHRAYHNLTHIQEMLALMKEARIAEHEIEFAIWGHDLIYDPRRNDNEEKSAELFTSWMRELGYPSNIVHQVERLILVTKHGDEPQYPIESHMLDLDLSILGQPRERFLEYNEQIRKEYQHVPKLVYTVKRKQILLGFYSRKRIYITDYFYERFERQAKENLWYAISRLF</sequence>
<dbReference type="RefSeq" id="WP_189002304.1">
    <property type="nucleotide sequence ID" value="NZ_BMOD01000005.1"/>
</dbReference>
<dbReference type="SUPFAM" id="SSF109604">
    <property type="entry name" value="HD-domain/PDEase-like"/>
    <property type="match status" value="1"/>
</dbReference>
<keyword evidence="2" id="KW-1185">Reference proteome</keyword>
<proteinExistence type="predicted"/>
<dbReference type="GO" id="GO:0016787">
    <property type="term" value="F:hydrolase activity"/>
    <property type="evidence" value="ECO:0007669"/>
    <property type="project" value="UniProtKB-KW"/>
</dbReference>
<evidence type="ECO:0000313" key="2">
    <source>
        <dbReference type="Proteomes" id="UP000632222"/>
    </source>
</evidence>
<name>A0ABQ2CYH4_9DEIO</name>
<dbReference type="PANTHER" id="PTHR21174:SF0">
    <property type="entry name" value="HD PHOSPHOHYDROLASE FAMILY PROTEIN-RELATED"/>
    <property type="match status" value="1"/>
</dbReference>
<comment type="caution">
    <text evidence="1">The sequence shown here is derived from an EMBL/GenBank/DDBJ whole genome shotgun (WGS) entry which is preliminary data.</text>
</comment>
<organism evidence="1 2">
    <name type="scientific">Deinococcus roseus</name>
    <dbReference type="NCBI Taxonomy" id="392414"/>
    <lineage>
        <taxon>Bacteria</taxon>
        <taxon>Thermotogati</taxon>
        <taxon>Deinococcota</taxon>
        <taxon>Deinococci</taxon>
        <taxon>Deinococcales</taxon>
        <taxon>Deinococcaceae</taxon>
        <taxon>Deinococcus</taxon>
    </lineage>
</organism>
<dbReference type="Proteomes" id="UP000632222">
    <property type="component" value="Unassembled WGS sequence"/>
</dbReference>
<accession>A0ABQ2CYH4</accession>
<evidence type="ECO:0000313" key="1">
    <source>
        <dbReference type="EMBL" id="GGJ31838.1"/>
    </source>
</evidence>
<dbReference type="PIRSF" id="PIRSF035170">
    <property type="entry name" value="HD_phosphohydro"/>
    <property type="match status" value="1"/>
</dbReference>
<keyword evidence="1" id="KW-0378">Hydrolase</keyword>
<gene>
    <name evidence="1" type="ORF">GCM10008938_17480</name>
</gene>
<dbReference type="InterPro" id="IPR009218">
    <property type="entry name" value="HD_phosphohydro"/>
</dbReference>
<reference evidence="2" key="1">
    <citation type="journal article" date="2019" name="Int. J. Syst. Evol. Microbiol.">
        <title>The Global Catalogue of Microorganisms (GCM) 10K type strain sequencing project: providing services to taxonomists for standard genome sequencing and annotation.</title>
        <authorList>
            <consortium name="The Broad Institute Genomics Platform"/>
            <consortium name="The Broad Institute Genome Sequencing Center for Infectious Disease"/>
            <person name="Wu L."/>
            <person name="Ma J."/>
        </authorList>
    </citation>
    <scope>NUCLEOTIDE SEQUENCE [LARGE SCALE GENOMIC DNA]</scope>
    <source>
        <strain evidence="2">JCM 14370</strain>
    </source>
</reference>
<dbReference type="EMBL" id="BMOD01000005">
    <property type="protein sequence ID" value="GGJ31838.1"/>
    <property type="molecule type" value="Genomic_DNA"/>
</dbReference>
<protein>
    <submittedName>
        <fullName evidence="1">Metal-dependent hydrolase</fullName>
    </submittedName>
</protein>